<gene>
    <name evidence="2" type="ORF">SMN809_LOCUS48861</name>
</gene>
<sequence length="80" mass="8714">TTPTANEADSDDTTNQTSSDQAQEPLLVYATPTGSFYYPPSTVKKSPIDLEQQQQSAAPIPAVYTTPPMYPSPYFYPSHA</sequence>
<accession>A0A8S3BJW3</accession>
<reference evidence="2" key="1">
    <citation type="submission" date="2021-02" db="EMBL/GenBank/DDBJ databases">
        <authorList>
            <person name="Nowell W R."/>
        </authorList>
    </citation>
    <scope>NUCLEOTIDE SEQUENCE</scope>
</reference>
<evidence type="ECO:0000313" key="2">
    <source>
        <dbReference type="EMBL" id="CAF4839355.1"/>
    </source>
</evidence>
<proteinExistence type="predicted"/>
<feature type="non-terminal residue" evidence="2">
    <location>
        <position position="80"/>
    </location>
</feature>
<name>A0A8S3BJW3_9BILA</name>
<feature type="non-terminal residue" evidence="2">
    <location>
        <position position="1"/>
    </location>
</feature>
<dbReference type="EMBL" id="CAJOBI010157908">
    <property type="protein sequence ID" value="CAF4839355.1"/>
    <property type="molecule type" value="Genomic_DNA"/>
</dbReference>
<feature type="region of interest" description="Disordered" evidence="1">
    <location>
        <begin position="1"/>
        <end position="24"/>
    </location>
</feature>
<dbReference type="Proteomes" id="UP000676336">
    <property type="component" value="Unassembled WGS sequence"/>
</dbReference>
<dbReference type="AlphaFoldDB" id="A0A8S3BJW3"/>
<organism evidence="2 3">
    <name type="scientific">Rotaria magnacalcarata</name>
    <dbReference type="NCBI Taxonomy" id="392030"/>
    <lineage>
        <taxon>Eukaryota</taxon>
        <taxon>Metazoa</taxon>
        <taxon>Spiralia</taxon>
        <taxon>Gnathifera</taxon>
        <taxon>Rotifera</taxon>
        <taxon>Eurotatoria</taxon>
        <taxon>Bdelloidea</taxon>
        <taxon>Philodinida</taxon>
        <taxon>Philodinidae</taxon>
        <taxon>Rotaria</taxon>
    </lineage>
</organism>
<protein>
    <submittedName>
        <fullName evidence="2">Uncharacterized protein</fullName>
    </submittedName>
</protein>
<feature type="compositionally biased region" description="Low complexity" evidence="1">
    <location>
        <begin position="13"/>
        <end position="23"/>
    </location>
</feature>
<comment type="caution">
    <text evidence="2">The sequence shown here is derived from an EMBL/GenBank/DDBJ whole genome shotgun (WGS) entry which is preliminary data.</text>
</comment>
<evidence type="ECO:0000256" key="1">
    <source>
        <dbReference type="SAM" id="MobiDB-lite"/>
    </source>
</evidence>
<evidence type="ECO:0000313" key="3">
    <source>
        <dbReference type="Proteomes" id="UP000676336"/>
    </source>
</evidence>